<accession>A0A0A9GG34</accession>
<reference evidence="1" key="1">
    <citation type="submission" date="2014-09" db="EMBL/GenBank/DDBJ databases">
        <authorList>
            <person name="Magalhaes I.L.F."/>
            <person name="Oliveira U."/>
            <person name="Santos F.R."/>
            <person name="Vidigal T.H.D.A."/>
            <person name="Brescovit A.D."/>
            <person name="Santos A.J."/>
        </authorList>
    </citation>
    <scope>NUCLEOTIDE SEQUENCE</scope>
    <source>
        <tissue evidence="1">Shoot tissue taken approximately 20 cm above the soil surface</tissue>
    </source>
</reference>
<sequence>MTLLNDFTEVPSNALCCMASTIFFSSFDAGELLLGESPCPITPPILANPAIL</sequence>
<reference evidence="1" key="2">
    <citation type="journal article" date="2015" name="Data Brief">
        <title>Shoot transcriptome of the giant reed, Arundo donax.</title>
        <authorList>
            <person name="Barrero R.A."/>
            <person name="Guerrero F.D."/>
            <person name="Moolhuijzen P."/>
            <person name="Goolsby J.A."/>
            <person name="Tidwell J."/>
            <person name="Bellgard S.E."/>
            <person name="Bellgard M.I."/>
        </authorList>
    </citation>
    <scope>NUCLEOTIDE SEQUENCE</scope>
    <source>
        <tissue evidence="1">Shoot tissue taken approximately 20 cm above the soil surface</tissue>
    </source>
</reference>
<evidence type="ECO:0000313" key="1">
    <source>
        <dbReference type="EMBL" id="JAE23462.1"/>
    </source>
</evidence>
<name>A0A0A9GG34_ARUDO</name>
<dbReference type="EMBL" id="GBRH01174434">
    <property type="protein sequence ID" value="JAE23462.1"/>
    <property type="molecule type" value="Transcribed_RNA"/>
</dbReference>
<protein>
    <submittedName>
        <fullName evidence="1">Uncharacterized protein</fullName>
    </submittedName>
</protein>
<proteinExistence type="predicted"/>
<organism evidence="1">
    <name type="scientific">Arundo donax</name>
    <name type="common">Giant reed</name>
    <name type="synonym">Donax arundinaceus</name>
    <dbReference type="NCBI Taxonomy" id="35708"/>
    <lineage>
        <taxon>Eukaryota</taxon>
        <taxon>Viridiplantae</taxon>
        <taxon>Streptophyta</taxon>
        <taxon>Embryophyta</taxon>
        <taxon>Tracheophyta</taxon>
        <taxon>Spermatophyta</taxon>
        <taxon>Magnoliopsida</taxon>
        <taxon>Liliopsida</taxon>
        <taxon>Poales</taxon>
        <taxon>Poaceae</taxon>
        <taxon>PACMAD clade</taxon>
        <taxon>Arundinoideae</taxon>
        <taxon>Arundineae</taxon>
        <taxon>Arundo</taxon>
    </lineage>
</organism>
<dbReference type="AlphaFoldDB" id="A0A0A9GG34"/>